<reference evidence="2" key="1">
    <citation type="journal article" date="2022" name="Nat. Commun.">
        <title>Chromosome evolution and the genetic basis of agronomically important traits in greater yam.</title>
        <authorList>
            <person name="Bredeson J.V."/>
            <person name="Lyons J.B."/>
            <person name="Oniyinde I.O."/>
            <person name="Okereke N.R."/>
            <person name="Kolade O."/>
            <person name="Nnabue I."/>
            <person name="Nwadili C.O."/>
            <person name="Hribova E."/>
            <person name="Parker M."/>
            <person name="Nwogha J."/>
            <person name="Shu S."/>
            <person name="Carlson J."/>
            <person name="Kariba R."/>
            <person name="Muthemba S."/>
            <person name="Knop K."/>
            <person name="Barton G.J."/>
            <person name="Sherwood A.V."/>
            <person name="Lopez-Montes A."/>
            <person name="Asiedu R."/>
            <person name="Jamnadass R."/>
            <person name="Muchugi A."/>
            <person name="Goodstein D."/>
            <person name="Egesi C.N."/>
            <person name="Featherston J."/>
            <person name="Asfaw A."/>
            <person name="Simpson G.G."/>
            <person name="Dolezel J."/>
            <person name="Hendre P.S."/>
            <person name="Van Deynze A."/>
            <person name="Kumar P.L."/>
            <person name="Obidiegwu J.E."/>
            <person name="Bhattacharjee R."/>
            <person name="Rokhsar D.S."/>
        </authorList>
    </citation>
    <scope>NUCLEOTIDE SEQUENCE [LARGE SCALE GENOMIC DNA]</scope>
    <source>
        <strain evidence="2">cv. TDa95/00328</strain>
    </source>
</reference>
<organism evidence="1 2">
    <name type="scientific">Dioscorea alata</name>
    <name type="common">Purple yam</name>
    <dbReference type="NCBI Taxonomy" id="55571"/>
    <lineage>
        <taxon>Eukaryota</taxon>
        <taxon>Viridiplantae</taxon>
        <taxon>Streptophyta</taxon>
        <taxon>Embryophyta</taxon>
        <taxon>Tracheophyta</taxon>
        <taxon>Spermatophyta</taxon>
        <taxon>Magnoliopsida</taxon>
        <taxon>Liliopsida</taxon>
        <taxon>Dioscoreales</taxon>
        <taxon>Dioscoreaceae</taxon>
        <taxon>Dioscorea</taxon>
    </lineage>
</organism>
<comment type="caution">
    <text evidence="1">The sequence shown here is derived from an EMBL/GenBank/DDBJ whole genome shotgun (WGS) entry which is preliminary data.</text>
</comment>
<proteinExistence type="predicted"/>
<gene>
    <name evidence="1" type="ORF">IHE45_10G074200</name>
</gene>
<dbReference type="Proteomes" id="UP000827976">
    <property type="component" value="Chromosome 10"/>
</dbReference>
<protein>
    <submittedName>
        <fullName evidence="1">Uncharacterized protein</fullName>
    </submittedName>
</protein>
<evidence type="ECO:0000313" key="2">
    <source>
        <dbReference type="Proteomes" id="UP000827976"/>
    </source>
</evidence>
<name>A0ACB7VC90_DIOAL</name>
<accession>A0ACB7VC90</accession>
<keyword evidence="2" id="KW-1185">Reference proteome</keyword>
<sequence length="96" mass="10308">MSLACLVCHRVDSPTNSFRSHSASSSSSEGRCSTTMCCLTRQVGHPQRPANAANTSKVTPAPLLPGGQGTPRLVRSHAVTRDLVREWNFDTLLAES</sequence>
<evidence type="ECO:0000313" key="1">
    <source>
        <dbReference type="EMBL" id="KAH7671161.1"/>
    </source>
</evidence>
<dbReference type="EMBL" id="CM037020">
    <property type="protein sequence ID" value="KAH7671161.1"/>
    <property type="molecule type" value="Genomic_DNA"/>
</dbReference>